<evidence type="ECO:0000313" key="1">
    <source>
        <dbReference type="EMBL" id="PRX04723.1"/>
    </source>
</evidence>
<dbReference type="PANTHER" id="PTHR19959:SF119">
    <property type="entry name" value="FUNGAL LIPASE-LIKE DOMAIN-CONTAINING PROTEIN"/>
    <property type="match status" value="1"/>
</dbReference>
<comment type="caution">
    <text evidence="1">The sequence shown here is derived from an EMBL/GenBank/DDBJ whole genome shotgun (WGS) entry which is preliminary data.</text>
</comment>
<dbReference type="AlphaFoldDB" id="A0A2T0JAR9"/>
<dbReference type="EMBL" id="PVMZ01000047">
    <property type="protein sequence ID" value="PRX04723.1"/>
    <property type="molecule type" value="Genomic_DNA"/>
</dbReference>
<dbReference type="SUPFAM" id="SSF48452">
    <property type="entry name" value="TPR-like"/>
    <property type="match status" value="3"/>
</dbReference>
<dbReference type="Pfam" id="PF13374">
    <property type="entry name" value="TPR_10"/>
    <property type="match status" value="2"/>
</dbReference>
<name>A0A2T0JAR9_9ACTN</name>
<keyword evidence="2" id="KW-1185">Reference proteome</keyword>
<gene>
    <name evidence="1" type="ORF">CLV67_1479</name>
</gene>
<dbReference type="OrthoDB" id="4571976at2"/>
<reference evidence="1 2" key="1">
    <citation type="submission" date="2018-03" db="EMBL/GenBank/DDBJ databases">
        <title>Genomic Encyclopedia of Archaeal and Bacterial Type Strains, Phase II (KMG-II): from individual species to whole genera.</title>
        <authorList>
            <person name="Goeker M."/>
        </authorList>
    </citation>
    <scope>NUCLEOTIDE SEQUENCE [LARGE SCALE GENOMIC DNA]</scope>
    <source>
        <strain evidence="1 2">DSM 43146</strain>
    </source>
</reference>
<protein>
    <submittedName>
        <fullName evidence="1">Tetratricopeptide repeat protein</fullName>
    </submittedName>
</protein>
<dbReference type="Gene3D" id="1.25.40.10">
    <property type="entry name" value="Tetratricopeptide repeat domain"/>
    <property type="match status" value="3"/>
</dbReference>
<dbReference type="RefSeq" id="WP_106331138.1">
    <property type="nucleotide sequence ID" value="NZ_BOMO01000195.1"/>
</dbReference>
<accession>A0A2T0JAR9</accession>
<evidence type="ECO:0000313" key="2">
    <source>
        <dbReference type="Proteomes" id="UP000239415"/>
    </source>
</evidence>
<sequence>MQPVIEQAEAAQQRANAYARAGDHRAAVDAGADAERLLRTVPAGDENVLTVLSSALTDLSRHLSRLGEHERAVTKATEAVEIRRRVFAGDLEVGRLYLNSVNNLAIALSGCGRHQQALEMTLEAVTAARELHALGMIDDGLLAFLLHTLCNRFASLNRSGPAREASSEAVQLFRQAAEQDPERYDPELAMALRNASEDMWNDGDQPGALELCREAVDICRRLAGQSPERYTESLVTSLQKIARQLSELDRDDEACVFLREAVTRLEPGDGPLTAQRADDLARSLLDLGGTYLGCERWADAAHASERSVTLFRRLAQHGHPQPRDLAGALSNQATAWYALSRPALALPAALEAWTIRRTLADAVRDADAYLQVALAAHNASVPLAATGRLDDALAAAEASIVAYGRAGEPVPEHVHANRASIAGLVHDHRDVSRA</sequence>
<dbReference type="InterPro" id="IPR011990">
    <property type="entry name" value="TPR-like_helical_dom_sf"/>
</dbReference>
<proteinExistence type="predicted"/>
<dbReference type="SMART" id="SM00028">
    <property type="entry name" value="TPR"/>
    <property type="match status" value="5"/>
</dbReference>
<organism evidence="1 2">
    <name type="scientific">Actinoplanes italicus</name>
    <dbReference type="NCBI Taxonomy" id="113567"/>
    <lineage>
        <taxon>Bacteria</taxon>
        <taxon>Bacillati</taxon>
        <taxon>Actinomycetota</taxon>
        <taxon>Actinomycetes</taxon>
        <taxon>Micromonosporales</taxon>
        <taxon>Micromonosporaceae</taxon>
        <taxon>Actinoplanes</taxon>
    </lineage>
</organism>
<dbReference type="Proteomes" id="UP000239415">
    <property type="component" value="Unassembled WGS sequence"/>
</dbReference>
<dbReference type="PANTHER" id="PTHR19959">
    <property type="entry name" value="KINESIN LIGHT CHAIN"/>
    <property type="match status" value="1"/>
</dbReference>
<dbReference type="InterPro" id="IPR019734">
    <property type="entry name" value="TPR_rpt"/>
</dbReference>